<dbReference type="NCBIfam" id="TIGR00804">
    <property type="entry name" value="nupC"/>
    <property type="match status" value="1"/>
</dbReference>
<feature type="transmembrane region" description="Helical" evidence="7">
    <location>
        <begin position="380"/>
        <end position="403"/>
    </location>
</feature>
<feature type="transmembrane region" description="Helical" evidence="7">
    <location>
        <begin position="166"/>
        <end position="188"/>
    </location>
</feature>
<dbReference type="EMBL" id="BAABWN010000012">
    <property type="protein sequence ID" value="GAA6169530.1"/>
    <property type="molecule type" value="Genomic_DNA"/>
</dbReference>
<sequence>MTTLISLLAIVVILSFAFLVSKSRSAINWRTVSIAFALQFCLGAFALYLPLGQQILNSLSSGISQVLSYGTNGIEFLFGNIGRKEIGFIFAFNVLPVIIFFSALISVLYYVGIMGKVVTGLGGALQKLLHTSKAESMSATANIFVSQTEAPVVIRPYIPSMTESEIFAVMVGGMATVAGSVLAGYVGLGVELKYLLAASFMAAPGGFLIAKLMVPETGKVAEHNDIIANNRDEYVNVFDAAAGGASNGLKLAVNIGAMLLAFISLIALLNGILGGVGGWFGIEDLTLQQILGYVFKPLAFLLGVPWSESTLAGSLIGQKIVLNEFVAYVEFSSVKDQLSEHSQAIVTFALCGFANFSSIAIQLGGLGIMAPNRRGDIAKLGLRAVLAAFLANLMNAAIAGFFLSLS</sequence>
<dbReference type="InterPro" id="IPR011642">
    <property type="entry name" value="Gate_dom"/>
</dbReference>
<keyword evidence="12" id="KW-1185">Reference proteome</keyword>
<feature type="domain" description="Concentrative nucleoside transporter C-terminal" evidence="9">
    <location>
        <begin position="194"/>
        <end position="400"/>
    </location>
</feature>
<evidence type="ECO:0000256" key="5">
    <source>
        <dbReference type="ARBA" id="ARBA00022989"/>
    </source>
</evidence>
<feature type="transmembrane region" description="Helical" evidence="7">
    <location>
        <begin position="195"/>
        <end position="214"/>
    </location>
</feature>
<dbReference type="PANTHER" id="PTHR10590:SF4">
    <property type="entry name" value="SOLUTE CARRIER FAMILY 28 MEMBER 3"/>
    <property type="match status" value="1"/>
</dbReference>
<keyword evidence="6 7" id="KW-0472">Membrane</keyword>
<dbReference type="InterPro" id="IPR002668">
    <property type="entry name" value="CNT_N_dom"/>
</dbReference>
<dbReference type="Pfam" id="PF07662">
    <property type="entry name" value="Nucleos_tra2_C"/>
    <property type="match status" value="1"/>
</dbReference>
<feature type="domain" description="Nucleoside transporter/FeoB GTPase Gate" evidence="10">
    <location>
        <begin position="92"/>
        <end position="188"/>
    </location>
</feature>
<dbReference type="RefSeq" id="WP_233090181.1">
    <property type="nucleotide sequence ID" value="NZ_BAABWN010000012.1"/>
</dbReference>
<evidence type="ECO:0000313" key="11">
    <source>
        <dbReference type="EMBL" id="GAA6169530.1"/>
    </source>
</evidence>
<keyword evidence="7" id="KW-0813">Transport</keyword>
<keyword evidence="5 7" id="KW-1133">Transmembrane helix</keyword>
<evidence type="ECO:0000313" key="12">
    <source>
        <dbReference type="Proteomes" id="UP001465153"/>
    </source>
</evidence>
<protein>
    <recommendedName>
        <fullName evidence="7">Nucleoside permease</fullName>
    </recommendedName>
</protein>
<evidence type="ECO:0000256" key="2">
    <source>
        <dbReference type="ARBA" id="ARBA00009033"/>
    </source>
</evidence>
<dbReference type="Proteomes" id="UP001465153">
    <property type="component" value="Unassembled WGS sequence"/>
</dbReference>
<evidence type="ECO:0000256" key="1">
    <source>
        <dbReference type="ARBA" id="ARBA00004651"/>
    </source>
</evidence>
<accession>A0ABQ0AD06</accession>
<keyword evidence="4 7" id="KW-0812">Transmembrane</keyword>
<feature type="transmembrane region" description="Helical" evidence="7">
    <location>
        <begin position="32"/>
        <end position="51"/>
    </location>
</feature>
<reference evidence="11 12" key="1">
    <citation type="submission" date="2024-04" db="EMBL/GenBank/DDBJ databases">
        <title>Draft genome sequence of Sessilibacter corallicola NBRC 116591.</title>
        <authorList>
            <person name="Miyakawa T."/>
            <person name="Kusuya Y."/>
            <person name="Miura T."/>
        </authorList>
    </citation>
    <scope>NUCLEOTIDE SEQUENCE [LARGE SCALE GENOMIC DNA]</scope>
    <source>
        <strain evidence="11 12">KU-00831-HH</strain>
    </source>
</reference>
<proteinExistence type="inferred from homology"/>
<feature type="transmembrane region" description="Helical" evidence="7">
    <location>
        <begin position="290"/>
        <end position="307"/>
    </location>
</feature>
<evidence type="ECO:0000256" key="7">
    <source>
        <dbReference type="RuleBase" id="RU362018"/>
    </source>
</evidence>
<feature type="transmembrane region" description="Helical" evidence="7">
    <location>
        <begin position="344"/>
        <end position="368"/>
    </location>
</feature>
<comment type="subcellular location">
    <subcellularLocation>
        <location evidence="1">Cell membrane</location>
        <topology evidence="1">Multi-pass membrane protein</topology>
    </subcellularLocation>
</comment>
<dbReference type="Pfam" id="PF01773">
    <property type="entry name" value="Nucleos_tra2_N"/>
    <property type="match status" value="1"/>
</dbReference>
<evidence type="ECO:0000256" key="6">
    <source>
        <dbReference type="ARBA" id="ARBA00023136"/>
    </source>
</evidence>
<feature type="transmembrane region" description="Helical" evidence="7">
    <location>
        <begin position="255"/>
        <end position="278"/>
    </location>
</feature>
<dbReference type="Pfam" id="PF07670">
    <property type="entry name" value="Gate"/>
    <property type="match status" value="1"/>
</dbReference>
<evidence type="ECO:0000259" key="10">
    <source>
        <dbReference type="Pfam" id="PF07670"/>
    </source>
</evidence>
<dbReference type="InterPro" id="IPR018270">
    <property type="entry name" value="C_nuclsd_transpt_met_bac"/>
</dbReference>
<feature type="transmembrane region" description="Helical" evidence="7">
    <location>
        <begin position="86"/>
        <end position="111"/>
    </location>
</feature>
<dbReference type="InterPro" id="IPR011657">
    <property type="entry name" value="CNT_C_dom"/>
</dbReference>
<evidence type="ECO:0000259" key="9">
    <source>
        <dbReference type="Pfam" id="PF07662"/>
    </source>
</evidence>
<comment type="similarity">
    <text evidence="2 7">Belongs to the concentrative nucleoside transporter (CNT) (TC 2.A.41) family.</text>
</comment>
<evidence type="ECO:0000259" key="8">
    <source>
        <dbReference type="Pfam" id="PF01773"/>
    </source>
</evidence>
<gene>
    <name evidence="11" type="ORF">NBRC116591_33410</name>
</gene>
<feature type="domain" description="Concentrative nucleoside transporter N-terminal" evidence="8">
    <location>
        <begin position="8"/>
        <end position="80"/>
    </location>
</feature>
<evidence type="ECO:0000256" key="4">
    <source>
        <dbReference type="ARBA" id="ARBA00022692"/>
    </source>
</evidence>
<dbReference type="PANTHER" id="PTHR10590">
    <property type="entry name" value="SODIUM/NUCLEOSIDE COTRANSPORTER"/>
    <property type="match status" value="1"/>
</dbReference>
<name>A0ABQ0AD06_9GAMM</name>
<comment type="caution">
    <text evidence="11">The sequence shown here is derived from an EMBL/GenBank/DDBJ whole genome shotgun (WGS) entry which is preliminary data.</text>
</comment>
<evidence type="ECO:0000256" key="3">
    <source>
        <dbReference type="ARBA" id="ARBA00022475"/>
    </source>
</evidence>
<keyword evidence="3" id="KW-1003">Cell membrane</keyword>
<dbReference type="InterPro" id="IPR008276">
    <property type="entry name" value="C_nuclsd_transpt"/>
</dbReference>
<organism evidence="11 12">
    <name type="scientific">Sessilibacter corallicola</name>
    <dbReference type="NCBI Taxonomy" id="2904075"/>
    <lineage>
        <taxon>Bacteria</taxon>
        <taxon>Pseudomonadati</taxon>
        <taxon>Pseudomonadota</taxon>
        <taxon>Gammaproteobacteria</taxon>
        <taxon>Cellvibrionales</taxon>
        <taxon>Cellvibrionaceae</taxon>
        <taxon>Sessilibacter</taxon>
    </lineage>
</organism>